<comment type="subcellular location">
    <subcellularLocation>
        <location evidence="1">Membrane</location>
        <topology evidence="1">Multi-pass membrane protein</topology>
    </subcellularLocation>
</comment>
<sequence length="431" mass="45361">MTDRRADTVRSPMDRAVERSAHALARARAEGGTAGRVRLRQLEVTAVIAVQAGLAAALAALLAQWLLGPGAHVFAPAAAVGTIATAIGQRARRTFELLVGVGLGIVVGDLLRYLLGSGSWQTGLVVTLAIATALLVAGRGGALVGQAGGTAVLIATLAPVQPGLELPRIFDALVGGLVGLFVVALLLPVNPIRVLDRATEPVVARLTAQLDAVARALTRRDADAAQRALEDLRGLEPDVGRLNEALSGAEEVVTIAPVRWHRRAQYHRYADAVAHLERLILYARSVARRSATALQYDEPVPPALPDAVGRLGDAVRELHRACRVGADFTRTRQLVEEGAALAGRAWGQGVRTFGEAMISDLRTADSELLRATGCVAEEANRAVRRAAGAGEAEVRPPARARMRRRVRADGRGVPGRAGVPRRPPSRTSGAA</sequence>
<feature type="domain" description="Integral membrane bound transporter" evidence="7">
    <location>
        <begin position="59"/>
        <end position="182"/>
    </location>
</feature>
<accession>A0A1A9BC11</accession>
<dbReference type="RefSeq" id="WP_091574297.1">
    <property type="nucleotide sequence ID" value="NZ_FLRH01000003.1"/>
</dbReference>
<feature type="transmembrane region" description="Helical" evidence="6">
    <location>
        <begin position="142"/>
        <end position="160"/>
    </location>
</feature>
<evidence type="ECO:0000313" key="9">
    <source>
        <dbReference type="Proteomes" id="UP000199558"/>
    </source>
</evidence>
<feature type="transmembrane region" description="Helical" evidence="6">
    <location>
        <begin position="95"/>
        <end position="114"/>
    </location>
</feature>
<dbReference type="EMBL" id="FLRH01000003">
    <property type="protein sequence ID" value="SBT66524.1"/>
    <property type="molecule type" value="Genomic_DNA"/>
</dbReference>
<dbReference type="STRING" id="946078.GA0070622_3547"/>
<evidence type="ECO:0000256" key="3">
    <source>
        <dbReference type="ARBA" id="ARBA00022989"/>
    </source>
</evidence>
<dbReference type="InterPro" id="IPR049453">
    <property type="entry name" value="Memb_transporter_dom"/>
</dbReference>
<feature type="region of interest" description="Disordered" evidence="5">
    <location>
        <begin position="386"/>
        <end position="431"/>
    </location>
</feature>
<evidence type="ECO:0000313" key="8">
    <source>
        <dbReference type="EMBL" id="SBT66524.1"/>
    </source>
</evidence>
<dbReference type="Proteomes" id="UP000199558">
    <property type="component" value="Unassembled WGS sequence"/>
</dbReference>
<evidence type="ECO:0000256" key="5">
    <source>
        <dbReference type="SAM" id="MobiDB-lite"/>
    </source>
</evidence>
<keyword evidence="4 6" id="KW-0472">Membrane</keyword>
<dbReference type="Pfam" id="PF13515">
    <property type="entry name" value="FUSC_2"/>
    <property type="match status" value="1"/>
</dbReference>
<keyword evidence="2 6" id="KW-0812">Transmembrane</keyword>
<evidence type="ECO:0000256" key="4">
    <source>
        <dbReference type="ARBA" id="ARBA00023136"/>
    </source>
</evidence>
<keyword evidence="3 6" id="KW-1133">Transmembrane helix</keyword>
<feature type="transmembrane region" description="Helical" evidence="6">
    <location>
        <begin position="166"/>
        <end position="187"/>
    </location>
</feature>
<evidence type="ECO:0000259" key="7">
    <source>
        <dbReference type="Pfam" id="PF13515"/>
    </source>
</evidence>
<name>A0A1A9BC11_9ACTN</name>
<dbReference type="OrthoDB" id="5198202at2"/>
<dbReference type="GO" id="GO:0016020">
    <property type="term" value="C:membrane"/>
    <property type="evidence" value="ECO:0007669"/>
    <property type="project" value="UniProtKB-SubCell"/>
</dbReference>
<evidence type="ECO:0000256" key="2">
    <source>
        <dbReference type="ARBA" id="ARBA00022692"/>
    </source>
</evidence>
<feature type="transmembrane region" description="Helical" evidence="6">
    <location>
        <begin position="71"/>
        <end position="88"/>
    </location>
</feature>
<dbReference type="AlphaFoldDB" id="A0A1A9BC11"/>
<gene>
    <name evidence="8" type="ORF">GA0070622_3547</name>
</gene>
<evidence type="ECO:0000256" key="6">
    <source>
        <dbReference type="SAM" id="Phobius"/>
    </source>
</evidence>
<organism evidence="8 9">
    <name type="scientific">Micromonospora sediminicola</name>
    <dbReference type="NCBI Taxonomy" id="946078"/>
    <lineage>
        <taxon>Bacteria</taxon>
        <taxon>Bacillati</taxon>
        <taxon>Actinomycetota</taxon>
        <taxon>Actinomycetes</taxon>
        <taxon>Micromonosporales</taxon>
        <taxon>Micromonosporaceae</taxon>
        <taxon>Micromonospora</taxon>
    </lineage>
</organism>
<evidence type="ECO:0000256" key="1">
    <source>
        <dbReference type="ARBA" id="ARBA00004141"/>
    </source>
</evidence>
<feature type="transmembrane region" description="Helical" evidence="6">
    <location>
        <begin position="120"/>
        <end position="137"/>
    </location>
</feature>
<proteinExistence type="predicted"/>
<feature type="transmembrane region" description="Helical" evidence="6">
    <location>
        <begin position="44"/>
        <end position="65"/>
    </location>
</feature>
<reference evidence="9" key="1">
    <citation type="submission" date="2016-06" db="EMBL/GenBank/DDBJ databases">
        <authorList>
            <person name="Varghese N."/>
            <person name="Submissions Spin"/>
        </authorList>
    </citation>
    <scope>NUCLEOTIDE SEQUENCE [LARGE SCALE GENOMIC DNA]</scope>
    <source>
        <strain evidence="9">DSM 45794</strain>
    </source>
</reference>
<feature type="compositionally biased region" description="Low complexity" evidence="5">
    <location>
        <begin position="386"/>
        <end position="397"/>
    </location>
</feature>
<keyword evidence="9" id="KW-1185">Reference proteome</keyword>
<protein>
    <submittedName>
        <fullName evidence="8">Uncharacterized membrane protein YgaE, UPF0421/DUF939 family</fullName>
    </submittedName>
</protein>